<feature type="transmembrane region" description="Helical" evidence="7">
    <location>
        <begin position="152"/>
        <end position="174"/>
    </location>
</feature>
<comment type="subcellular location">
    <subcellularLocation>
        <location evidence="1">Cell membrane</location>
        <topology evidence="1">Multi-pass membrane protein</topology>
    </subcellularLocation>
</comment>
<evidence type="ECO:0000256" key="3">
    <source>
        <dbReference type="ARBA" id="ARBA00022475"/>
    </source>
</evidence>
<dbReference type="Pfam" id="PF00482">
    <property type="entry name" value="T2SSF"/>
    <property type="match status" value="2"/>
</dbReference>
<organism evidence="9 10">
    <name type="scientific">Lihuaxuella thermophila</name>
    <dbReference type="NCBI Taxonomy" id="1173111"/>
    <lineage>
        <taxon>Bacteria</taxon>
        <taxon>Bacillati</taxon>
        <taxon>Bacillota</taxon>
        <taxon>Bacilli</taxon>
        <taxon>Bacillales</taxon>
        <taxon>Thermoactinomycetaceae</taxon>
        <taxon>Lihuaxuella</taxon>
    </lineage>
</organism>
<evidence type="ECO:0000256" key="4">
    <source>
        <dbReference type="ARBA" id="ARBA00022692"/>
    </source>
</evidence>
<comment type="similarity">
    <text evidence="2">Belongs to the GSP F family.</text>
</comment>
<keyword evidence="5 7" id="KW-1133">Transmembrane helix</keyword>
<dbReference type="STRING" id="1173111.SAMN05444955_105174"/>
<dbReference type="PRINTS" id="PR00812">
    <property type="entry name" value="BCTERIALGSPF"/>
</dbReference>
<dbReference type="InterPro" id="IPR042094">
    <property type="entry name" value="T2SS_GspF_sf"/>
</dbReference>
<sequence>MDKRVLFSEQLSNLLDSGIPLIECLELLSDQKVIPKEAGQRLMLALEQGSSFSEALEREKFPGLFVSFIRAAEEHGNYAFGLKQCSAYDTAQAKWMRELGQACTYPFMVLLLVGAALVFMITAVLPRFAELYQAMGIQLPWMTKILLTGTDVLRFLLLTSGAGVCIVLILTGIARNLKKETRLRFSSLLFRLPLVRTLYRYRLTHYLSVQLGSLLRAGVPILAALELMETLAPWEELRIRIKRMKQQLMQGASLHQSIAICSPDLFLPSLNRMVAIGEKSGRLDEALLSLARMTEHLIKNKLDKFIRSLEPVLIFVIGCFIAVTVIAMFLPMLELVRAI</sequence>
<dbReference type="PANTHER" id="PTHR30012:SF0">
    <property type="entry name" value="TYPE II SECRETION SYSTEM PROTEIN F-RELATED"/>
    <property type="match status" value="1"/>
</dbReference>
<gene>
    <name evidence="9" type="ORF">SAMN05444955_105174</name>
</gene>
<reference evidence="9 10" key="1">
    <citation type="submission" date="2016-10" db="EMBL/GenBank/DDBJ databases">
        <authorList>
            <person name="de Groot N.N."/>
        </authorList>
    </citation>
    <scope>NUCLEOTIDE SEQUENCE [LARGE SCALE GENOMIC DNA]</scope>
    <source>
        <strain evidence="9 10">DSM 46701</strain>
    </source>
</reference>
<feature type="domain" description="Type II secretion system protein GspF" evidence="8">
    <location>
        <begin position="210"/>
        <end position="331"/>
    </location>
</feature>
<feature type="transmembrane region" description="Helical" evidence="7">
    <location>
        <begin position="104"/>
        <end position="125"/>
    </location>
</feature>
<evidence type="ECO:0000256" key="1">
    <source>
        <dbReference type="ARBA" id="ARBA00004651"/>
    </source>
</evidence>
<evidence type="ECO:0000313" key="10">
    <source>
        <dbReference type="Proteomes" id="UP000199695"/>
    </source>
</evidence>
<evidence type="ECO:0000256" key="6">
    <source>
        <dbReference type="ARBA" id="ARBA00023136"/>
    </source>
</evidence>
<evidence type="ECO:0000313" key="9">
    <source>
        <dbReference type="EMBL" id="SEN06445.1"/>
    </source>
</evidence>
<keyword evidence="6 7" id="KW-0472">Membrane</keyword>
<evidence type="ECO:0000256" key="5">
    <source>
        <dbReference type="ARBA" id="ARBA00022989"/>
    </source>
</evidence>
<accession>A0A1H8DGZ2</accession>
<keyword evidence="10" id="KW-1185">Reference proteome</keyword>
<feature type="domain" description="Type II secretion system protein GspF" evidence="8">
    <location>
        <begin position="7"/>
        <end position="126"/>
    </location>
</feature>
<dbReference type="InterPro" id="IPR003004">
    <property type="entry name" value="GspF/PilC"/>
</dbReference>
<keyword evidence="4 7" id="KW-0812">Transmembrane</keyword>
<dbReference type="Proteomes" id="UP000199695">
    <property type="component" value="Unassembled WGS sequence"/>
</dbReference>
<protein>
    <submittedName>
        <fullName evidence="9">General secretion pathway protein F/protein transport protein HofC</fullName>
    </submittedName>
</protein>
<keyword evidence="3" id="KW-1003">Cell membrane</keyword>
<dbReference type="EMBL" id="FOCQ01000005">
    <property type="protein sequence ID" value="SEN06445.1"/>
    <property type="molecule type" value="Genomic_DNA"/>
</dbReference>
<dbReference type="RefSeq" id="WP_170839795.1">
    <property type="nucleotide sequence ID" value="NZ_FOCQ01000005.1"/>
</dbReference>
<dbReference type="PANTHER" id="PTHR30012">
    <property type="entry name" value="GENERAL SECRETION PATHWAY PROTEIN"/>
    <property type="match status" value="1"/>
</dbReference>
<feature type="transmembrane region" description="Helical" evidence="7">
    <location>
        <begin position="312"/>
        <end position="333"/>
    </location>
</feature>
<dbReference type="Gene3D" id="1.20.81.30">
    <property type="entry name" value="Type II secretion system (T2SS), domain F"/>
    <property type="match status" value="2"/>
</dbReference>
<dbReference type="GO" id="GO:0005886">
    <property type="term" value="C:plasma membrane"/>
    <property type="evidence" value="ECO:0007669"/>
    <property type="project" value="UniProtKB-SubCell"/>
</dbReference>
<evidence type="ECO:0000259" key="8">
    <source>
        <dbReference type="Pfam" id="PF00482"/>
    </source>
</evidence>
<dbReference type="AlphaFoldDB" id="A0A1H8DGZ2"/>
<evidence type="ECO:0000256" key="2">
    <source>
        <dbReference type="ARBA" id="ARBA00005745"/>
    </source>
</evidence>
<dbReference type="InterPro" id="IPR018076">
    <property type="entry name" value="T2SS_GspF_dom"/>
</dbReference>
<evidence type="ECO:0000256" key="7">
    <source>
        <dbReference type="SAM" id="Phobius"/>
    </source>
</evidence>
<name>A0A1H8DGZ2_9BACL</name>
<proteinExistence type="inferred from homology"/>